<keyword evidence="2" id="KW-1185">Reference proteome</keyword>
<evidence type="ECO:0000313" key="1">
    <source>
        <dbReference type="EMBL" id="GAT08064.1"/>
    </source>
</evidence>
<sequence length="92" mass="10856">MQMHNKVEIYDMVFATDHDAGDRIMRHLYNQAALREPEMMRQAKDAKSGQFALFDAGGDDQNAGQELWRPEPCWDPTNADWWSYEDYLDENR</sequence>
<organism evidence="1 2">
    <name type="scientific">Mycolicibacterium novocastrense</name>
    <name type="common">Mycobacterium novocastrense</name>
    <dbReference type="NCBI Taxonomy" id="59813"/>
    <lineage>
        <taxon>Bacteria</taxon>
        <taxon>Bacillati</taxon>
        <taxon>Actinomycetota</taxon>
        <taxon>Actinomycetes</taxon>
        <taxon>Mycobacteriales</taxon>
        <taxon>Mycobacteriaceae</taxon>
        <taxon>Mycolicibacterium</taxon>
    </lineage>
</organism>
<gene>
    <name evidence="1" type="ORF">RMCN_1197</name>
</gene>
<name>A0ABQ0KFN1_MYCNV</name>
<dbReference type="RefSeq" id="WP_234787589.1">
    <property type="nucleotide sequence ID" value="NZ_BCTA01000020.1"/>
</dbReference>
<accession>A0ABQ0KFN1</accession>
<dbReference type="Proteomes" id="UP000069773">
    <property type="component" value="Unassembled WGS sequence"/>
</dbReference>
<reference evidence="1 2" key="1">
    <citation type="journal article" date="2016" name="Genome Announc.">
        <title>Draft Genome Sequences of Five Rapidly Growing Mycobacterium Species, M. thermoresistibile, M. fortuitum subsp. acetamidolyticum, M. canariasense, M. brisbanense, and M. novocastrense.</title>
        <authorList>
            <person name="Katahira K."/>
            <person name="Ogura Y."/>
            <person name="Gotoh Y."/>
            <person name="Hayashi T."/>
        </authorList>
    </citation>
    <scope>NUCLEOTIDE SEQUENCE [LARGE SCALE GENOMIC DNA]</scope>
    <source>
        <strain evidence="1 2">JCM18114</strain>
    </source>
</reference>
<evidence type="ECO:0000313" key="2">
    <source>
        <dbReference type="Proteomes" id="UP000069773"/>
    </source>
</evidence>
<comment type="caution">
    <text evidence="1">The sequence shown here is derived from an EMBL/GenBank/DDBJ whole genome shotgun (WGS) entry which is preliminary data.</text>
</comment>
<protein>
    <submittedName>
        <fullName evidence="1">Uncharacterized protein</fullName>
    </submittedName>
</protein>
<proteinExistence type="predicted"/>
<dbReference type="EMBL" id="BCTA01000020">
    <property type="protein sequence ID" value="GAT08064.1"/>
    <property type="molecule type" value="Genomic_DNA"/>
</dbReference>